<dbReference type="RefSeq" id="WP_200204492.1">
    <property type="nucleotide sequence ID" value="NZ_JAVMBO010000010.1"/>
</dbReference>
<organism evidence="2 3">
    <name type="scientific">Marinobacter xiaoshiensis</name>
    <dbReference type="NCBI Taxonomy" id="3073652"/>
    <lineage>
        <taxon>Bacteria</taxon>
        <taxon>Pseudomonadati</taxon>
        <taxon>Pseudomonadota</taxon>
        <taxon>Gammaproteobacteria</taxon>
        <taxon>Pseudomonadales</taxon>
        <taxon>Marinobacteraceae</taxon>
        <taxon>Marinobacter</taxon>
    </lineage>
</organism>
<evidence type="ECO:0000256" key="1">
    <source>
        <dbReference type="SAM" id="SignalP"/>
    </source>
</evidence>
<dbReference type="Proteomes" id="UP001267407">
    <property type="component" value="Unassembled WGS sequence"/>
</dbReference>
<reference evidence="2" key="1">
    <citation type="submission" date="2023-09" db="EMBL/GenBank/DDBJ databases">
        <title>Marinobacter sediminicola sp. nov. and Marinobacter maritimum sp. nov., isolated from marine sediment.</title>
        <authorList>
            <person name="An J."/>
        </authorList>
    </citation>
    <scope>NUCLEOTIDE SEQUENCE</scope>
    <source>
        <strain evidence="2">F60267</strain>
    </source>
</reference>
<gene>
    <name evidence="2" type="ORF">RKA07_08270</name>
</gene>
<feature type="chain" id="PRO_5046235675" evidence="1">
    <location>
        <begin position="19"/>
        <end position="164"/>
    </location>
</feature>
<sequence length="164" mass="17703">MKKILLAASVLFALNANADTTVIESQAVKNGVVKCVAPLAEMGDFIIGDKNHATHSTWNSGDPDNRLYASLSSKGYSDGDSHVTVIAAPTSSGKCDTTYVETFALPKSCMLTREEVFGDWAYVGTMNGKTLILKNENDTVNIYLSAQGTNDNICLVSKREVIYQ</sequence>
<dbReference type="EMBL" id="JAVMBO010000010">
    <property type="protein sequence ID" value="MDS1310099.1"/>
    <property type="molecule type" value="Genomic_DNA"/>
</dbReference>
<protein>
    <submittedName>
        <fullName evidence="2">Uncharacterized protein</fullName>
    </submittedName>
</protein>
<feature type="signal peptide" evidence="1">
    <location>
        <begin position="1"/>
        <end position="18"/>
    </location>
</feature>
<evidence type="ECO:0000313" key="3">
    <source>
        <dbReference type="Proteomes" id="UP001267407"/>
    </source>
</evidence>
<keyword evidence="3" id="KW-1185">Reference proteome</keyword>
<name>A0ABU2HG94_9GAMM</name>
<accession>A0ABU2HG94</accession>
<keyword evidence="1" id="KW-0732">Signal</keyword>
<comment type="caution">
    <text evidence="2">The sequence shown here is derived from an EMBL/GenBank/DDBJ whole genome shotgun (WGS) entry which is preliminary data.</text>
</comment>
<proteinExistence type="predicted"/>
<evidence type="ECO:0000313" key="2">
    <source>
        <dbReference type="EMBL" id="MDS1310099.1"/>
    </source>
</evidence>